<evidence type="ECO:0000256" key="11">
    <source>
        <dbReference type="SAM" id="MobiDB-lite"/>
    </source>
</evidence>
<dbReference type="PANTHER" id="PTHR12604">
    <property type="entry name" value="KU AUTOANTIGEN DNA HELICASE"/>
    <property type="match status" value="1"/>
</dbReference>
<organism evidence="13 14">
    <name type="scientific">Fragilariopsis cylindrus CCMP1102</name>
    <dbReference type="NCBI Taxonomy" id="635003"/>
    <lineage>
        <taxon>Eukaryota</taxon>
        <taxon>Sar</taxon>
        <taxon>Stramenopiles</taxon>
        <taxon>Ochrophyta</taxon>
        <taxon>Bacillariophyta</taxon>
        <taxon>Bacillariophyceae</taxon>
        <taxon>Bacillariophycidae</taxon>
        <taxon>Bacillariales</taxon>
        <taxon>Bacillariaceae</taxon>
        <taxon>Fragilariopsis</taxon>
    </lineage>
</organism>
<dbReference type="GO" id="GO:0003690">
    <property type="term" value="F:double-stranded DNA binding"/>
    <property type="evidence" value="ECO:0007669"/>
    <property type="project" value="TreeGrafter"/>
</dbReference>
<reference evidence="13 14" key="1">
    <citation type="submission" date="2016-09" db="EMBL/GenBank/DDBJ databases">
        <title>Extensive genetic diversity and differential bi-allelic expression allows diatom success in the polar Southern Ocean.</title>
        <authorList>
            <consortium name="DOE Joint Genome Institute"/>
            <person name="Mock T."/>
            <person name="Otillar R.P."/>
            <person name="Strauss J."/>
            <person name="Dupont C."/>
            <person name="Frickenhaus S."/>
            <person name="Maumus F."/>
            <person name="Mcmullan M."/>
            <person name="Sanges R."/>
            <person name="Schmutz J."/>
            <person name="Toseland A."/>
            <person name="Valas R."/>
            <person name="Veluchamy A."/>
            <person name="Ward B.J."/>
            <person name="Allen A."/>
            <person name="Barry K."/>
            <person name="Falciatore A."/>
            <person name="Ferrante M."/>
            <person name="Fortunato A.E."/>
            <person name="Gloeckner G."/>
            <person name="Gruber A."/>
            <person name="Hipkin R."/>
            <person name="Janech M."/>
            <person name="Kroth P."/>
            <person name="Leese F."/>
            <person name="Lindquist E."/>
            <person name="Lyon B.R."/>
            <person name="Martin J."/>
            <person name="Mayer C."/>
            <person name="Parker M."/>
            <person name="Quesneville H."/>
            <person name="Raymond J."/>
            <person name="Uhlig C."/>
            <person name="Valentin K.U."/>
            <person name="Worden A.Z."/>
            <person name="Armbrust E.V."/>
            <person name="Bowler C."/>
            <person name="Green B."/>
            <person name="Moulton V."/>
            <person name="Van Oosterhout C."/>
            <person name="Grigoriev I."/>
        </authorList>
    </citation>
    <scope>NUCLEOTIDE SEQUENCE [LARGE SCALE GENOMIC DNA]</scope>
    <source>
        <strain evidence="13 14">CCMP1102</strain>
    </source>
</reference>
<dbReference type="GO" id="GO:0000723">
    <property type="term" value="P:telomere maintenance"/>
    <property type="evidence" value="ECO:0007669"/>
    <property type="project" value="InterPro"/>
</dbReference>
<sequence length="774" mass="88815">MGDFFTKNLWEEEPDFAQDNYDDNGDDEDDYENYLGAQYVIALIDCHPDMFKSPNPFDWSLKIVLELLQQTIEQTVVRKTGKRNRVGLLLYNTKSGRDDDNDDDQKGNNETGNNNNGEDEEDDDDDDKMDDEEEDEIDDHTAQEQSPVSEKTVHRLLDLELPGIKQVLNLRKMLDKKNRDLQKEFCPTVKEEEEEEEEKDHVDLDCTAPLQAALEEATKMFNDIKPKSTSKKNEADNRTIWIFTNQEDPYSEEKARAVENIAVDAKEERISIVVWPLVCTTKSTARKNQPSGNDEKFLSPFFESIRSKPKPNDFKPNFDRRLQNYREMDDVRDDMTNEMMKNRRSKYGPLHILRPGIVRSEEEPAIMIDWYSVVQLSKRPGKVQIDSQTNMETAKCRITMEKDSGNEVARFWTKPDAEQREIQNNQPALKRFRQFFDFAGELVPISKDDTQTMLKNSNGGFDPGLTILGFKPRDAIPSYHCVSTTYLIFPNDSEIKGSRKGFLSLYRAMVRKNVLAVGEVLHRETLQSRLVAIYPLDEDDDNSPGMYVMQLPFEDDIRAVAPDEASMEFDRLAEKSGVKNEDEPEVATSSTEVKILDPDNKDENSTGNIASEELVDAAIKLMRKQNLEQELGVDYENAALSEFYSYLKSVAFDAPKETNDYDTIVSAETILKIAKAEIDAFNASLPVDIEKPKAETKKRVRKLVSDNSGIDWKELYNRDEMETCKIDQLKKYLRSVGLPLLGRKCDLIERVNDSLKQICAKDSIKKEQHSVMDV</sequence>
<name>A0A1E7FPV3_9STRA</name>
<evidence type="ECO:0000256" key="9">
    <source>
        <dbReference type="ARBA" id="ARBA00023204"/>
    </source>
</evidence>
<dbReference type="InterPro" id="IPR006164">
    <property type="entry name" value="DNA_bd_Ku70/Ku80"/>
</dbReference>
<dbReference type="KEGG" id="fcy:FRACYDRAFT_235894"/>
<evidence type="ECO:0000256" key="10">
    <source>
        <dbReference type="ARBA" id="ARBA00023242"/>
    </source>
</evidence>
<evidence type="ECO:0000313" key="14">
    <source>
        <dbReference type="Proteomes" id="UP000095751"/>
    </source>
</evidence>
<feature type="compositionally biased region" description="Acidic residues" evidence="11">
    <location>
        <begin position="117"/>
        <end position="138"/>
    </location>
</feature>
<proteinExistence type="predicted"/>
<keyword evidence="2" id="KW-0547">Nucleotide-binding</keyword>
<evidence type="ECO:0000256" key="5">
    <source>
        <dbReference type="ARBA" id="ARBA00022806"/>
    </source>
</evidence>
<dbReference type="GO" id="GO:0005524">
    <property type="term" value="F:ATP binding"/>
    <property type="evidence" value="ECO:0007669"/>
    <property type="project" value="UniProtKB-KW"/>
</dbReference>
<comment type="subcellular location">
    <subcellularLocation>
        <location evidence="1">Nucleus</location>
    </subcellularLocation>
</comment>
<dbReference type="GO" id="GO:0006310">
    <property type="term" value="P:DNA recombination"/>
    <property type="evidence" value="ECO:0007669"/>
    <property type="project" value="UniProtKB-KW"/>
</dbReference>
<feature type="domain" description="SAP" evidence="12">
    <location>
        <begin position="721"/>
        <end position="755"/>
    </location>
</feature>
<dbReference type="Gene3D" id="1.10.1600.10">
    <property type="match status" value="1"/>
</dbReference>
<dbReference type="PROSITE" id="PS00018">
    <property type="entry name" value="EF_HAND_1"/>
    <property type="match status" value="1"/>
</dbReference>
<dbReference type="InterPro" id="IPR006165">
    <property type="entry name" value="Ku70"/>
</dbReference>
<dbReference type="SUPFAM" id="SSF100939">
    <property type="entry name" value="SPOC domain-like"/>
    <property type="match status" value="1"/>
</dbReference>
<dbReference type="GO" id="GO:0016787">
    <property type="term" value="F:hydrolase activity"/>
    <property type="evidence" value="ECO:0007669"/>
    <property type="project" value="UniProtKB-KW"/>
</dbReference>
<keyword evidence="9" id="KW-0234">DNA repair</keyword>
<dbReference type="GO" id="GO:0004386">
    <property type="term" value="F:helicase activity"/>
    <property type="evidence" value="ECO:0007669"/>
    <property type="project" value="UniProtKB-KW"/>
</dbReference>
<evidence type="ECO:0000256" key="2">
    <source>
        <dbReference type="ARBA" id="ARBA00022741"/>
    </source>
</evidence>
<dbReference type="Gene3D" id="3.40.50.410">
    <property type="entry name" value="von Willebrand factor, type A domain"/>
    <property type="match status" value="1"/>
</dbReference>
<keyword evidence="6" id="KW-0067">ATP-binding</keyword>
<dbReference type="SUPFAM" id="SSF68906">
    <property type="entry name" value="SAP domain"/>
    <property type="match status" value="1"/>
</dbReference>
<keyword evidence="7" id="KW-0238">DNA-binding</keyword>
<dbReference type="EMBL" id="KV784355">
    <property type="protein sequence ID" value="OEU19833.1"/>
    <property type="molecule type" value="Genomic_DNA"/>
</dbReference>
<dbReference type="InterPro" id="IPR005161">
    <property type="entry name" value="Ku_N"/>
</dbReference>
<dbReference type="GO" id="GO:0003684">
    <property type="term" value="F:damaged DNA binding"/>
    <property type="evidence" value="ECO:0007669"/>
    <property type="project" value="InterPro"/>
</dbReference>
<keyword evidence="3" id="KW-0227">DNA damage</keyword>
<dbReference type="InterPro" id="IPR036465">
    <property type="entry name" value="vWFA_dom_sf"/>
</dbReference>
<dbReference type="OrthoDB" id="3249161at2759"/>
<dbReference type="PIRSF" id="PIRSF003033">
    <property type="entry name" value="Ku70"/>
    <property type="match status" value="1"/>
</dbReference>
<evidence type="ECO:0000256" key="4">
    <source>
        <dbReference type="ARBA" id="ARBA00022801"/>
    </source>
</evidence>
<evidence type="ECO:0000256" key="3">
    <source>
        <dbReference type="ARBA" id="ARBA00022763"/>
    </source>
</evidence>
<feature type="region of interest" description="Disordered" evidence="11">
    <location>
        <begin position="91"/>
        <end position="151"/>
    </location>
</feature>
<dbReference type="InterPro" id="IPR018247">
    <property type="entry name" value="EF_Hand_1_Ca_BS"/>
</dbReference>
<dbReference type="InParanoid" id="A0A1E7FPV3"/>
<dbReference type="Gene3D" id="2.40.290.10">
    <property type="match status" value="1"/>
</dbReference>
<dbReference type="InterPro" id="IPR036361">
    <property type="entry name" value="SAP_dom_sf"/>
</dbReference>
<dbReference type="GO" id="GO:0043564">
    <property type="term" value="C:Ku70:Ku80 complex"/>
    <property type="evidence" value="ECO:0007669"/>
    <property type="project" value="InterPro"/>
</dbReference>
<evidence type="ECO:0000256" key="1">
    <source>
        <dbReference type="ARBA" id="ARBA00004123"/>
    </source>
</evidence>
<dbReference type="GO" id="GO:0042162">
    <property type="term" value="F:telomeric DNA binding"/>
    <property type="evidence" value="ECO:0007669"/>
    <property type="project" value="InterPro"/>
</dbReference>
<evidence type="ECO:0000256" key="6">
    <source>
        <dbReference type="ARBA" id="ARBA00022840"/>
    </source>
</evidence>
<keyword evidence="8" id="KW-0233">DNA recombination</keyword>
<dbReference type="Proteomes" id="UP000095751">
    <property type="component" value="Unassembled WGS sequence"/>
</dbReference>
<dbReference type="SUPFAM" id="SSF53300">
    <property type="entry name" value="vWA-like"/>
    <property type="match status" value="2"/>
</dbReference>
<evidence type="ECO:0000259" key="12">
    <source>
        <dbReference type="PROSITE" id="PS50800"/>
    </source>
</evidence>
<keyword evidence="10" id="KW-0539">Nucleus</keyword>
<evidence type="ECO:0000256" key="8">
    <source>
        <dbReference type="ARBA" id="ARBA00023172"/>
    </source>
</evidence>
<keyword evidence="14" id="KW-1185">Reference proteome</keyword>
<dbReference type="Pfam" id="PF02735">
    <property type="entry name" value="Ku"/>
    <property type="match status" value="1"/>
</dbReference>
<dbReference type="Pfam" id="PF03731">
    <property type="entry name" value="Ku_N"/>
    <property type="match status" value="1"/>
</dbReference>
<dbReference type="GO" id="GO:0006303">
    <property type="term" value="P:double-strand break repair via nonhomologous end joining"/>
    <property type="evidence" value="ECO:0007669"/>
    <property type="project" value="InterPro"/>
</dbReference>
<dbReference type="PROSITE" id="PS50800">
    <property type="entry name" value="SAP"/>
    <property type="match status" value="1"/>
</dbReference>
<accession>A0A1E7FPV3</accession>
<keyword evidence="4" id="KW-0378">Hydrolase</keyword>
<evidence type="ECO:0000256" key="7">
    <source>
        <dbReference type="ARBA" id="ARBA00023125"/>
    </source>
</evidence>
<gene>
    <name evidence="13" type="primary">Ku70</name>
    <name evidence="13" type="ORF">FRACYDRAFT_235894</name>
</gene>
<keyword evidence="5" id="KW-0347">Helicase</keyword>
<dbReference type="SMART" id="SM00559">
    <property type="entry name" value="Ku78"/>
    <property type="match status" value="1"/>
</dbReference>
<dbReference type="InterPro" id="IPR016194">
    <property type="entry name" value="SPOC-like_C_dom_sf"/>
</dbReference>
<protein>
    <submittedName>
        <fullName evidence="13">SPOC domain-like protein</fullName>
    </submittedName>
</protein>
<dbReference type="AlphaFoldDB" id="A0A1E7FPV3"/>
<evidence type="ECO:0000313" key="13">
    <source>
        <dbReference type="EMBL" id="OEU19833.1"/>
    </source>
</evidence>
<dbReference type="PANTHER" id="PTHR12604:SF2">
    <property type="entry name" value="X-RAY REPAIR CROSS-COMPLEMENTING PROTEIN 6"/>
    <property type="match status" value="1"/>
</dbReference>
<dbReference type="InterPro" id="IPR003034">
    <property type="entry name" value="SAP_dom"/>
</dbReference>